<evidence type="ECO:0000256" key="2">
    <source>
        <dbReference type="ARBA" id="ARBA00009773"/>
    </source>
</evidence>
<dbReference type="Pfam" id="PF01594">
    <property type="entry name" value="AI-2E_transport"/>
    <property type="match status" value="1"/>
</dbReference>
<dbReference type="AlphaFoldDB" id="A0A917SP45"/>
<dbReference type="EMBL" id="BMNA01000001">
    <property type="protein sequence ID" value="GGL89379.1"/>
    <property type="molecule type" value="Genomic_DNA"/>
</dbReference>
<feature type="transmembrane region" description="Helical" evidence="9">
    <location>
        <begin position="252"/>
        <end position="279"/>
    </location>
</feature>
<keyword evidence="6 9" id="KW-1133">Transmembrane helix</keyword>
<dbReference type="InterPro" id="IPR002549">
    <property type="entry name" value="AI-2E-like"/>
</dbReference>
<dbReference type="Proteomes" id="UP000655208">
    <property type="component" value="Unassembled WGS sequence"/>
</dbReference>
<evidence type="ECO:0000256" key="4">
    <source>
        <dbReference type="ARBA" id="ARBA00022475"/>
    </source>
</evidence>
<feature type="transmembrane region" description="Helical" evidence="9">
    <location>
        <begin position="205"/>
        <end position="224"/>
    </location>
</feature>
<feature type="transmembrane region" description="Helical" evidence="9">
    <location>
        <begin position="356"/>
        <end position="387"/>
    </location>
</feature>
<protein>
    <submittedName>
        <fullName evidence="10">AI-2E family transporter</fullName>
    </submittedName>
</protein>
<evidence type="ECO:0000256" key="8">
    <source>
        <dbReference type="SAM" id="MobiDB-lite"/>
    </source>
</evidence>
<keyword evidence="11" id="KW-1185">Reference proteome</keyword>
<feature type="transmembrane region" description="Helical" evidence="9">
    <location>
        <begin position="91"/>
        <end position="113"/>
    </location>
</feature>
<feature type="transmembrane region" description="Helical" evidence="9">
    <location>
        <begin position="285"/>
        <end position="306"/>
    </location>
</feature>
<feature type="transmembrane region" description="Helical" evidence="9">
    <location>
        <begin position="63"/>
        <end position="85"/>
    </location>
</feature>
<evidence type="ECO:0000256" key="5">
    <source>
        <dbReference type="ARBA" id="ARBA00022692"/>
    </source>
</evidence>
<reference evidence="10" key="1">
    <citation type="journal article" date="2014" name="Int. J. Syst. Evol. Microbiol.">
        <title>Complete genome sequence of Corynebacterium casei LMG S-19264T (=DSM 44701T), isolated from a smear-ripened cheese.</title>
        <authorList>
            <consortium name="US DOE Joint Genome Institute (JGI-PGF)"/>
            <person name="Walter F."/>
            <person name="Albersmeier A."/>
            <person name="Kalinowski J."/>
            <person name="Ruckert C."/>
        </authorList>
    </citation>
    <scope>NUCLEOTIDE SEQUENCE</scope>
    <source>
        <strain evidence="10">CGMCC 4.7308</strain>
    </source>
</reference>
<evidence type="ECO:0000256" key="3">
    <source>
        <dbReference type="ARBA" id="ARBA00022448"/>
    </source>
</evidence>
<gene>
    <name evidence="10" type="ORF">GCM10011594_06230</name>
</gene>
<comment type="caution">
    <text evidence="10">The sequence shown here is derived from an EMBL/GenBank/DDBJ whole genome shotgun (WGS) entry which is preliminary data.</text>
</comment>
<name>A0A917SP45_9ACTN</name>
<organism evidence="10 11">
    <name type="scientific">Nakamurella endophytica</name>
    <dbReference type="NCBI Taxonomy" id="1748367"/>
    <lineage>
        <taxon>Bacteria</taxon>
        <taxon>Bacillati</taxon>
        <taxon>Actinomycetota</taxon>
        <taxon>Actinomycetes</taxon>
        <taxon>Nakamurellales</taxon>
        <taxon>Nakamurellaceae</taxon>
        <taxon>Nakamurella</taxon>
    </lineage>
</organism>
<evidence type="ECO:0000256" key="6">
    <source>
        <dbReference type="ARBA" id="ARBA00022989"/>
    </source>
</evidence>
<dbReference type="PANTHER" id="PTHR21716:SF53">
    <property type="entry name" value="PERMEASE PERM-RELATED"/>
    <property type="match status" value="1"/>
</dbReference>
<evidence type="ECO:0000313" key="11">
    <source>
        <dbReference type="Proteomes" id="UP000655208"/>
    </source>
</evidence>
<feature type="compositionally biased region" description="Basic and acidic residues" evidence="8">
    <location>
        <begin position="18"/>
        <end position="57"/>
    </location>
</feature>
<keyword evidence="3" id="KW-0813">Transport</keyword>
<keyword evidence="5 9" id="KW-0812">Transmembrane</keyword>
<keyword evidence="7 9" id="KW-0472">Membrane</keyword>
<evidence type="ECO:0000313" key="10">
    <source>
        <dbReference type="EMBL" id="GGL89379.1"/>
    </source>
</evidence>
<feature type="region of interest" description="Disordered" evidence="8">
    <location>
        <begin position="1"/>
        <end position="57"/>
    </location>
</feature>
<accession>A0A917SP45</accession>
<dbReference type="PANTHER" id="PTHR21716">
    <property type="entry name" value="TRANSMEMBRANE PROTEIN"/>
    <property type="match status" value="1"/>
</dbReference>
<proteinExistence type="inferred from homology"/>
<evidence type="ECO:0000256" key="9">
    <source>
        <dbReference type="SAM" id="Phobius"/>
    </source>
</evidence>
<sequence length="413" mass="43382">MSRSGSPAAPDTGGSSPGHHDLLAQPHSHEEGPVADAERAAARDATPDRPLGRPGPRFDRRSPFFVGMWGSAGVAVTYGVVQAVPAAGQPLVLIGFGCFLAVGPEPAVSWLVLRLRMPRWAAVLTVLAGTAAVLATVLWSVVTPLVRKGAEYLRQAPHYWQQLQDEHSTLGRLNSRFHVQERLQQAVDASWSGLAHGALGVGRRVLGAVSSLLVTVVVMAYVLADLPRLRAAAYRLVPAERRARAVLLGDRMMLTVGGYVLGNLSISVVCGVTTFGWLWAVGVPYPLLLAVLAALLDLVPTIGVLASGILMGAAALTVSVPTCVATLVFLVVYQLVENYLLTPVIIGRTVHIPAVATVVSILVGGALLGVVGALTAIPVAAVLVLLAREVLFPRLDRRTGPAAHPPCERGLSP</sequence>
<evidence type="ECO:0000256" key="7">
    <source>
        <dbReference type="ARBA" id="ARBA00023136"/>
    </source>
</evidence>
<comment type="similarity">
    <text evidence="2">Belongs to the autoinducer-2 exporter (AI-2E) (TC 2.A.86) family.</text>
</comment>
<feature type="transmembrane region" description="Helical" evidence="9">
    <location>
        <begin position="313"/>
        <end position="336"/>
    </location>
</feature>
<dbReference type="GO" id="GO:0005886">
    <property type="term" value="C:plasma membrane"/>
    <property type="evidence" value="ECO:0007669"/>
    <property type="project" value="UniProtKB-SubCell"/>
</dbReference>
<dbReference type="GO" id="GO:0055085">
    <property type="term" value="P:transmembrane transport"/>
    <property type="evidence" value="ECO:0007669"/>
    <property type="project" value="TreeGrafter"/>
</dbReference>
<keyword evidence="4" id="KW-1003">Cell membrane</keyword>
<feature type="transmembrane region" description="Helical" evidence="9">
    <location>
        <begin position="120"/>
        <end position="142"/>
    </location>
</feature>
<dbReference type="RefSeq" id="WP_229673679.1">
    <property type="nucleotide sequence ID" value="NZ_BMNA01000001.1"/>
</dbReference>
<comment type="subcellular location">
    <subcellularLocation>
        <location evidence="1">Cell membrane</location>
        <topology evidence="1">Multi-pass membrane protein</topology>
    </subcellularLocation>
</comment>
<reference evidence="10" key="2">
    <citation type="submission" date="2020-09" db="EMBL/GenBank/DDBJ databases">
        <authorList>
            <person name="Sun Q."/>
            <person name="Zhou Y."/>
        </authorList>
    </citation>
    <scope>NUCLEOTIDE SEQUENCE</scope>
    <source>
        <strain evidence="10">CGMCC 4.7308</strain>
    </source>
</reference>
<evidence type="ECO:0000256" key="1">
    <source>
        <dbReference type="ARBA" id="ARBA00004651"/>
    </source>
</evidence>